<evidence type="ECO:0000313" key="2">
    <source>
        <dbReference type="EMBL" id="NYG03392.1"/>
    </source>
</evidence>
<dbReference type="GeneID" id="98053384"/>
<proteinExistence type="predicted"/>
<sequence>MATPWTITVDCADARLLAEFWSAALGYAPAPPPTGFETWEAWMIHHEVPADEWGDVAAISDPDGAGPRISFLRVDEPRTVKNRLHPDLQVSGGRHLPAELRGERLAAEARRLCALGARVVEEHRSPGSPHVDHLWMADPEGNDFCIV</sequence>
<dbReference type="RefSeq" id="WP_179761757.1">
    <property type="nucleotide sequence ID" value="NZ_BAAAJZ010000003.1"/>
</dbReference>
<gene>
    <name evidence="2" type="ORF">HDA37_003677</name>
</gene>
<keyword evidence="3" id="KW-1185">Reference proteome</keyword>
<accession>A0A852WDE4</accession>
<comment type="caution">
    <text evidence="2">The sequence shown here is derived from an EMBL/GenBank/DDBJ whole genome shotgun (WGS) entry which is preliminary data.</text>
</comment>
<dbReference type="SUPFAM" id="SSF54593">
    <property type="entry name" value="Glyoxalase/Bleomycin resistance protein/Dihydroxybiphenyl dioxygenase"/>
    <property type="match status" value="1"/>
</dbReference>
<dbReference type="PANTHER" id="PTHR35908:SF1">
    <property type="entry name" value="CONSERVED PROTEIN"/>
    <property type="match status" value="1"/>
</dbReference>
<name>A0A852WDE4_PSEA5</name>
<dbReference type="EMBL" id="JACCCZ010000001">
    <property type="protein sequence ID" value="NYG03392.1"/>
    <property type="molecule type" value="Genomic_DNA"/>
</dbReference>
<dbReference type="Gene3D" id="3.10.180.10">
    <property type="entry name" value="2,3-Dihydroxybiphenyl 1,2-Dioxygenase, domain 1"/>
    <property type="match status" value="1"/>
</dbReference>
<dbReference type="AlphaFoldDB" id="A0A852WDE4"/>
<evidence type="ECO:0000313" key="3">
    <source>
        <dbReference type="Proteomes" id="UP000549695"/>
    </source>
</evidence>
<dbReference type="Pfam" id="PF18029">
    <property type="entry name" value="Glyoxalase_6"/>
    <property type="match status" value="1"/>
</dbReference>
<feature type="domain" description="Glyoxalase-like" evidence="1">
    <location>
        <begin position="7"/>
        <end position="147"/>
    </location>
</feature>
<dbReference type="InterPro" id="IPR029068">
    <property type="entry name" value="Glyas_Bleomycin-R_OHBP_Dase"/>
</dbReference>
<dbReference type="PANTHER" id="PTHR35908">
    <property type="entry name" value="HYPOTHETICAL FUSION PROTEIN"/>
    <property type="match status" value="1"/>
</dbReference>
<evidence type="ECO:0000259" key="1">
    <source>
        <dbReference type="Pfam" id="PF18029"/>
    </source>
</evidence>
<dbReference type="Proteomes" id="UP000549695">
    <property type="component" value="Unassembled WGS sequence"/>
</dbReference>
<reference evidence="2 3" key="1">
    <citation type="submission" date="2020-07" db="EMBL/GenBank/DDBJ databases">
        <title>Sequencing the genomes of 1000 actinobacteria strains.</title>
        <authorList>
            <person name="Klenk H.-P."/>
        </authorList>
    </citation>
    <scope>NUCLEOTIDE SEQUENCE [LARGE SCALE GENOMIC DNA]</scope>
    <source>
        <strain evidence="2 3">DSM 44749</strain>
    </source>
</reference>
<protein>
    <recommendedName>
        <fullName evidence="1">Glyoxalase-like domain-containing protein</fullName>
    </recommendedName>
</protein>
<organism evidence="2 3">
    <name type="scientific">Pseudonocardia alni</name>
    <name type="common">Amycolata alni</name>
    <dbReference type="NCBI Taxonomy" id="33907"/>
    <lineage>
        <taxon>Bacteria</taxon>
        <taxon>Bacillati</taxon>
        <taxon>Actinomycetota</taxon>
        <taxon>Actinomycetes</taxon>
        <taxon>Pseudonocardiales</taxon>
        <taxon>Pseudonocardiaceae</taxon>
        <taxon>Pseudonocardia</taxon>
    </lineage>
</organism>
<dbReference type="InterPro" id="IPR041581">
    <property type="entry name" value="Glyoxalase_6"/>
</dbReference>